<evidence type="ECO:0000256" key="1">
    <source>
        <dbReference type="SAM" id="MobiDB-lite"/>
    </source>
</evidence>
<evidence type="ECO:0000256" key="2">
    <source>
        <dbReference type="SAM" id="Phobius"/>
    </source>
</evidence>
<organism evidence="3 4">
    <name type="scientific">Hassallia byssoidea VB512170</name>
    <dbReference type="NCBI Taxonomy" id="1304833"/>
    <lineage>
        <taxon>Bacteria</taxon>
        <taxon>Bacillati</taxon>
        <taxon>Cyanobacteriota</taxon>
        <taxon>Cyanophyceae</taxon>
        <taxon>Nostocales</taxon>
        <taxon>Tolypothrichaceae</taxon>
        <taxon>Hassallia</taxon>
    </lineage>
</organism>
<dbReference type="PANTHER" id="PTHR37422">
    <property type="entry name" value="TEICHURONIC ACID BIOSYNTHESIS PROTEIN TUAE"/>
    <property type="match status" value="1"/>
</dbReference>
<protein>
    <recommendedName>
        <fullName evidence="5">Polymerase</fullName>
    </recommendedName>
</protein>
<feature type="transmembrane region" description="Helical" evidence="2">
    <location>
        <begin position="162"/>
        <end position="185"/>
    </location>
</feature>
<reference evidence="3 4" key="1">
    <citation type="journal article" date="2015" name="Genome Announc.">
        <title>Draft Genome Sequence of Cyanobacterium Hassallia byssoidea Strain VB512170, Isolated from Monuments in India.</title>
        <authorList>
            <person name="Singh D."/>
            <person name="Chandrababunaidu M.M."/>
            <person name="Panda A."/>
            <person name="Sen D."/>
            <person name="Bhattacharyya S."/>
            <person name="Adhikary S.P."/>
            <person name="Tripathy S."/>
        </authorList>
    </citation>
    <scope>NUCLEOTIDE SEQUENCE [LARGE SCALE GENOMIC DNA]</scope>
    <source>
        <strain evidence="3 4">VB512170</strain>
    </source>
</reference>
<feature type="transmembrane region" description="Helical" evidence="2">
    <location>
        <begin position="81"/>
        <end position="101"/>
    </location>
</feature>
<name>A0A846HAN0_9CYAN</name>
<keyword evidence="2" id="KW-1133">Transmembrane helix</keyword>
<evidence type="ECO:0008006" key="5">
    <source>
        <dbReference type="Google" id="ProtNLM"/>
    </source>
</evidence>
<dbReference type="PANTHER" id="PTHR37422:SF13">
    <property type="entry name" value="LIPOPOLYSACCHARIDE BIOSYNTHESIS PROTEIN PA4999-RELATED"/>
    <property type="match status" value="1"/>
</dbReference>
<dbReference type="InterPro" id="IPR051533">
    <property type="entry name" value="WaaL-like"/>
</dbReference>
<sequence>MKTAFRHPNPNLQFPWNLAQIGLFIFPLSPFLGAVTLGLASLKTWLRQHRTIIQSPLNWGFALLGVLLIISSAFAENKTEAFLGLFNFLPFFLFFAGFSALIQTPTQLRQLSWNLVISSIPVVIIGFGQLFFGWTSKLEILWIVLEINILPQGDPPGRMASIFMHANTLAAYLVIVFILGLGLWLESYQQLRGRGQGAGGRGQGAGGRGQGAGGRGQGAGGRGKEDLKTFA</sequence>
<keyword evidence="2" id="KW-0472">Membrane</keyword>
<dbReference type="AlphaFoldDB" id="A0A846HAN0"/>
<feature type="transmembrane region" description="Helical" evidence="2">
    <location>
        <begin position="20"/>
        <end position="45"/>
    </location>
</feature>
<gene>
    <name evidence="3" type="ORF">PI95_017900</name>
</gene>
<evidence type="ECO:0000313" key="3">
    <source>
        <dbReference type="EMBL" id="NEU74382.1"/>
    </source>
</evidence>
<dbReference type="EMBL" id="JTCM02000040">
    <property type="protein sequence ID" value="NEU74382.1"/>
    <property type="molecule type" value="Genomic_DNA"/>
</dbReference>
<feature type="transmembrane region" description="Helical" evidence="2">
    <location>
        <begin position="113"/>
        <end position="132"/>
    </location>
</feature>
<accession>A0A846HAN0</accession>
<feature type="transmembrane region" description="Helical" evidence="2">
    <location>
        <begin position="57"/>
        <end position="75"/>
    </location>
</feature>
<keyword evidence="4" id="KW-1185">Reference proteome</keyword>
<dbReference type="RefSeq" id="WP_163518978.1">
    <property type="nucleotide sequence ID" value="NZ_JTCM02000040.1"/>
</dbReference>
<dbReference type="Proteomes" id="UP000031549">
    <property type="component" value="Unassembled WGS sequence"/>
</dbReference>
<proteinExistence type="predicted"/>
<keyword evidence="2" id="KW-0812">Transmembrane</keyword>
<feature type="compositionally biased region" description="Gly residues" evidence="1">
    <location>
        <begin position="199"/>
        <end position="221"/>
    </location>
</feature>
<comment type="caution">
    <text evidence="3">The sequence shown here is derived from an EMBL/GenBank/DDBJ whole genome shotgun (WGS) entry which is preliminary data.</text>
</comment>
<evidence type="ECO:0000313" key="4">
    <source>
        <dbReference type="Proteomes" id="UP000031549"/>
    </source>
</evidence>
<feature type="compositionally biased region" description="Basic and acidic residues" evidence="1">
    <location>
        <begin position="222"/>
        <end position="231"/>
    </location>
</feature>
<feature type="region of interest" description="Disordered" evidence="1">
    <location>
        <begin position="199"/>
        <end position="231"/>
    </location>
</feature>